<reference evidence="5 6" key="1">
    <citation type="submission" date="2024-06" db="EMBL/GenBank/DDBJ databases">
        <authorList>
            <person name="Kraege A."/>
            <person name="Thomma B."/>
        </authorList>
    </citation>
    <scope>NUCLEOTIDE SEQUENCE [LARGE SCALE GENOMIC DNA]</scope>
</reference>
<dbReference type="InterPro" id="IPR023088">
    <property type="entry name" value="PDEase"/>
</dbReference>
<keyword evidence="6" id="KW-1185">Reference proteome</keyword>
<dbReference type="CDD" id="cd00077">
    <property type="entry name" value="HDc"/>
    <property type="match status" value="1"/>
</dbReference>
<dbReference type="Proteomes" id="UP001497392">
    <property type="component" value="Unassembled WGS sequence"/>
</dbReference>
<feature type="region of interest" description="Disordered" evidence="3">
    <location>
        <begin position="426"/>
        <end position="445"/>
    </location>
</feature>
<name>A0ABP1FTN5_9CHLO</name>
<evidence type="ECO:0000259" key="4">
    <source>
        <dbReference type="PROSITE" id="PS51845"/>
    </source>
</evidence>
<dbReference type="Pfam" id="PF00233">
    <property type="entry name" value="PDEase_I"/>
    <property type="match status" value="1"/>
</dbReference>
<accession>A0ABP1FTN5</accession>
<evidence type="ECO:0000256" key="2">
    <source>
        <dbReference type="ARBA" id="ARBA00022801"/>
    </source>
</evidence>
<keyword evidence="2" id="KW-0378">Hydrolase</keyword>
<sequence>MSTNNRTEPSRQTLSEYHSVVSSVLECKELRLSREEDSSLTSLQQWLRKLQRDSSTDDEDKLDDSSRAYLHSFRDNFTRYSLFLRGHGEVVGDSPKVPSAARDRLNPATSPSLAAEFEKLEEWDAFDVNRVAQLTQGRPLEAVTLEALHRFDLLEKLKLPREKLRCFLRELEASYKASNPYHNSTHAADVVQGLATLFAQNSFMAQLTDLEMLSMILSCAMHDAGHPGLTNEYLINTCACAALRYNDQSVNENSHAALGFELLLKPCNNFLEGLHNEQYRFVRRTIIGIVLATDMVDHSRLTKDFAAAVRQLGCNLETWPEEQRQRALQMLVHACDIGNPAKSLHSSLLWSERILAENFAQGDRERAEGLAVSPLCDRQKVDVPKSQLTFLEYVVRPTFEALRDFAPATSAAALRNIEAAKQHWEHMQQRAQKQSAAPLFPIDDL</sequence>
<organism evidence="5 6">
    <name type="scientific">Coccomyxa viridis</name>
    <dbReference type="NCBI Taxonomy" id="1274662"/>
    <lineage>
        <taxon>Eukaryota</taxon>
        <taxon>Viridiplantae</taxon>
        <taxon>Chlorophyta</taxon>
        <taxon>core chlorophytes</taxon>
        <taxon>Trebouxiophyceae</taxon>
        <taxon>Trebouxiophyceae incertae sedis</taxon>
        <taxon>Coccomyxaceae</taxon>
        <taxon>Coccomyxa</taxon>
    </lineage>
</organism>
<dbReference type="Gene3D" id="1.10.1300.10">
    <property type="entry name" value="3'5'-cyclic nucleotide phosphodiesterase, catalytic domain"/>
    <property type="match status" value="1"/>
</dbReference>
<evidence type="ECO:0000256" key="1">
    <source>
        <dbReference type="ARBA" id="ARBA00022723"/>
    </source>
</evidence>
<proteinExistence type="predicted"/>
<dbReference type="PANTHER" id="PTHR11347">
    <property type="entry name" value="CYCLIC NUCLEOTIDE PHOSPHODIESTERASE"/>
    <property type="match status" value="1"/>
</dbReference>
<dbReference type="InterPro" id="IPR002073">
    <property type="entry name" value="PDEase_catalytic_dom"/>
</dbReference>
<dbReference type="SUPFAM" id="SSF109604">
    <property type="entry name" value="HD-domain/PDEase-like"/>
    <property type="match status" value="1"/>
</dbReference>
<dbReference type="InterPro" id="IPR036971">
    <property type="entry name" value="PDEase_catalytic_dom_sf"/>
</dbReference>
<evidence type="ECO:0000313" key="6">
    <source>
        <dbReference type="Proteomes" id="UP001497392"/>
    </source>
</evidence>
<dbReference type="EMBL" id="CAXHTA020000007">
    <property type="protein sequence ID" value="CAL5222791.1"/>
    <property type="molecule type" value="Genomic_DNA"/>
</dbReference>
<dbReference type="InterPro" id="IPR003607">
    <property type="entry name" value="HD/PDEase_dom"/>
</dbReference>
<protein>
    <submittedName>
        <fullName evidence="5">G5207 protein</fullName>
    </submittedName>
</protein>
<evidence type="ECO:0000256" key="3">
    <source>
        <dbReference type="SAM" id="MobiDB-lite"/>
    </source>
</evidence>
<keyword evidence="1" id="KW-0479">Metal-binding</keyword>
<dbReference type="PRINTS" id="PR00387">
    <property type="entry name" value="PDIESTERASE1"/>
</dbReference>
<gene>
    <name evidence="5" type="primary">g5207</name>
    <name evidence="5" type="ORF">VP750_LOCUS4450</name>
</gene>
<feature type="domain" description="PDEase" evidence="4">
    <location>
        <begin position="105"/>
        <end position="431"/>
    </location>
</feature>
<comment type="caution">
    <text evidence="5">The sequence shown here is derived from an EMBL/GenBank/DDBJ whole genome shotgun (WGS) entry which is preliminary data.</text>
</comment>
<evidence type="ECO:0000313" key="5">
    <source>
        <dbReference type="EMBL" id="CAL5222791.1"/>
    </source>
</evidence>
<dbReference type="PROSITE" id="PS51845">
    <property type="entry name" value="PDEASE_I_2"/>
    <property type="match status" value="1"/>
</dbReference>